<dbReference type="RefSeq" id="WP_160179666.1">
    <property type="nucleotide sequence ID" value="NZ_CP047656.1"/>
</dbReference>
<dbReference type="OrthoDB" id="9800207at2"/>
<dbReference type="EMBL" id="CP047656">
    <property type="protein sequence ID" value="QHJ11863.1"/>
    <property type="molecule type" value="Genomic_DNA"/>
</dbReference>
<keyword evidence="1" id="KW-1133">Transmembrane helix</keyword>
<dbReference type="Proteomes" id="UP000464524">
    <property type="component" value="Chromosome"/>
</dbReference>
<evidence type="ECO:0000313" key="3">
    <source>
        <dbReference type="Proteomes" id="UP000464524"/>
    </source>
</evidence>
<gene>
    <name evidence="2" type="ORF">FX988_02099</name>
</gene>
<feature type="transmembrane region" description="Helical" evidence="1">
    <location>
        <begin position="104"/>
        <end position="126"/>
    </location>
</feature>
<proteinExistence type="predicted"/>
<accession>A0A857JIU6</accession>
<keyword evidence="3" id="KW-1185">Reference proteome</keyword>
<dbReference type="KEGG" id="pmes:FX988_02099"/>
<feature type="transmembrane region" description="Helical" evidence="1">
    <location>
        <begin position="162"/>
        <end position="185"/>
    </location>
</feature>
<sequence>MKRHVAFALNIIAIGLFIPGITLPMFALNMEMSALLNAAGISSTLIDKELSILNTVQELWEGDRFLVAALIFLFSVCVPILKTILMSLAYFTRNLNVRRSLAQFVSAIGKWSMADVFVVAVFLAILSTNHADTLSQETLTLFGFTLGIDISTQTLSAAGDGFFYFVGYCLLSLLASHIATSPYTLKRLDNES</sequence>
<reference evidence="2 3" key="1">
    <citation type="submission" date="2019-12" db="EMBL/GenBank/DDBJ databases">
        <title>Genome sequencing and assembly of endphytes of Porphyra tenera.</title>
        <authorList>
            <person name="Park J.M."/>
            <person name="Shin R."/>
            <person name="Jo S.H."/>
        </authorList>
    </citation>
    <scope>NUCLEOTIDE SEQUENCE [LARGE SCALE GENOMIC DNA]</scope>
    <source>
        <strain evidence="2 3">GPM4</strain>
    </source>
</reference>
<dbReference type="AlphaFoldDB" id="A0A857JIU6"/>
<feature type="transmembrane region" description="Helical" evidence="1">
    <location>
        <begin position="65"/>
        <end position="92"/>
    </location>
</feature>
<name>A0A857JIU6_9ALTE</name>
<protein>
    <submittedName>
        <fullName evidence="2">Paraquat-inducible protein A</fullName>
    </submittedName>
</protein>
<dbReference type="InterPro" id="IPR007498">
    <property type="entry name" value="PqiA-like"/>
</dbReference>
<evidence type="ECO:0000256" key="1">
    <source>
        <dbReference type="SAM" id="Phobius"/>
    </source>
</evidence>
<dbReference type="Pfam" id="PF04403">
    <property type="entry name" value="PqiA"/>
    <property type="match status" value="1"/>
</dbReference>
<keyword evidence="1" id="KW-0472">Membrane</keyword>
<feature type="transmembrane region" description="Helical" evidence="1">
    <location>
        <begin position="7"/>
        <end position="27"/>
    </location>
</feature>
<keyword evidence="1" id="KW-0812">Transmembrane</keyword>
<organism evidence="2 3">
    <name type="scientific">Paraglaciecola mesophila</name>
    <dbReference type="NCBI Taxonomy" id="197222"/>
    <lineage>
        <taxon>Bacteria</taxon>
        <taxon>Pseudomonadati</taxon>
        <taxon>Pseudomonadota</taxon>
        <taxon>Gammaproteobacteria</taxon>
        <taxon>Alteromonadales</taxon>
        <taxon>Alteromonadaceae</taxon>
        <taxon>Paraglaciecola</taxon>
    </lineage>
</organism>
<evidence type="ECO:0000313" key="2">
    <source>
        <dbReference type="EMBL" id="QHJ11863.1"/>
    </source>
</evidence>